<evidence type="ECO:0000259" key="5">
    <source>
        <dbReference type="Pfam" id="PF07992"/>
    </source>
</evidence>
<gene>
    <name evidence="7" type="ORF">BGL_2c12490</name>
</gene>
<dbReference type="PANTHER" id="PTHR43557">
    <property type="entry name" value="APOPTOSIS-INDUCING FACTOR 1"/>
    <property type="match status" value="1"/>
</dbReference>
<evidence type="ECO:0000259" key="6">
    <source>
        <dbReference type="Pfam" id="PF14759"/>
    </source>
</evidence>
<evidence type="ECO:0000313" key="8">
    <source>
        <dbReference type="Proteomes" id="UP000031838"/>
    </source>
</evidence>
<evidence type="ECO:0000256" key="3">
    <source>
        <dbReference type="ARBA" id="ARBA00022827"/>
    </source>
</evidence>
<proteinExistence type="predicted"/>
<feature type="domain" description="FAD/NAD(P)-binding" evidence="5">
    <location>
        <begin position="7"/>
        <end position="303"/>
    </location>
</feature>
<keyword evidence="8" id="KW-1185">Reference proteome</keyword>
<reference evidence="8" key="1">
    <citation type="submission" date="2011-03" db="EMBL/GenBank/DDBJ databases">
        <authorList>
            <person name="Voget S."/>
            <person name="Streit W.R."/>
            <person name="Jaeger K.E."/>
            <person name="Daniel R."/>
        </authorList>
    </citation>
    <scope>NUCLEOTIDE SEQUENCE [LARGE SCALE GENOMIC DNA]</scope>
    <source>
        <strain evidence="8">PG1</strain>
    </source>
</reference>
<dbReference type="PANTHER" id="PTHR43557:SF2">
    <property type="entry name" value="RIESKE DOMAIN-CONTAINING PROTEIN-RELATED"/>
    <property type="match status" value="1"/>
</dbReference>
<evidence type="ECO:0000256" key="4">
    <source>
        <dbReference type="ARBA" id="ARBA00023002"/>
    </source>
</evidence>
<dbReference type="InterPro" id="IPR023753">
    <property type="entry name" value="FAD/NAD-binding_dom"/>
</dbReference>
<dbReference type="SUPFAM" id="SSF51905">
    <property type="entry name" value="FAD/NAD(P)-binding domain"/>
    <property type="match status" value="2"/>
</dbReference>
<dbReference type="InterPro" id="IPR036188">
    <property type="entry name" value="FAD/NAD-bd_sf"/>
</dbReference>
<dbReference type="EC" id="1.18.1.3" evidence="7"/>
<dbReference type="RefSeq" id="WP_042627797.1">
    <property type="nucleotide sequence ID" value="NZ_CP002581.1"/>
</dbReference>
<dbReference type="OrthoDB" id="9769238at2"/>
<dbReference type="InterPro" id="IPR016156">
    <property type="entry name" value="FAD/NAD-linked_Rdtase_dimer_sf"/>
</dbReference>
<name>A0A0B6S109_BURPL</name>
<evidence type="ECO:0000313" key="7">
    <source>
        <dbReference type="EMBL" id="AJK49323.1"/>
    </source>
</evidence>
<dbReference type="SUPFAM" id="SSF55424">
    <property type="entry name" value="FAD/NAD-linked reductases, dimerisation (C-terminal) domain"/>
    <property type="match status" value="1"/>
</dbReference>
<dbReference type="Gene3D" id="3.50.50.60">
    <property type="entry name" value="FAD/NAD(P)-binding domain"/>
    <property type="match status" value="2"/>
</dbReference>
<dbReference type="Pfam" id="PF07992">
    <property type="entry name" value="Pyr_redox_2"/>
    <property type="match status" value="1"/>
</dbReference>
<dbReference type="Pfam" id="PF14759">
    <property type="entry name" value="Reductase_C"/>
    <property type="match status" value="1"/>
</dbReference>
<dbReference type="GO" id="GO:0008860">
    <property type="term" value="F:ferredoxin-NAD+ reductase activity"/>
    <property type="evidence" value="ECO:0007669"/>
    <property type="project" value="UniProtKB-EC"/>
</dbReference>
<keyword evidence="3" id="KW-0274">FAD</keyword>
<keyword evidence="2" id="KW-0285">Flavoprotein</keyword>
<organism evidence="7 8">
    <name type="scientific">Burkholderia plantarii</name>
    <dbReference type="NCBI Taxonomy" id="41899"/>
    <lineage>
        <taxon>Bacteria</taxon>
        <taxon>Pseudomonadati</taxon>
        <taxon>Pseudomonadota</taxon>
        <taxon>Betaproteobacteria</taxon>
        <taxon>Burkholderiales</taxon>
        <taxon>Burkholderiaceae</taxon>
        <taxon>Burkholderia</taxon>
    </lineage>
</organism>
<comment type="cofactor">
    <cofactor evidence="1">
        <name>FAD</name>
        <dbReference type="ChEBI" id="CHEBI:57692"/>
    </cofactor>
</comment>
<dbReference type="AlphaFoldDB" id="A0A0B6S109"/>
<dbReference type="GO" id="GO:0005737">
    <property type="term" value="C:cytoplasm"/>
    <property type="evidence" value="ECO:0007669"/>
    <property type="project" value="TreeGrafter"/>
</dbReference>
<dbReference type="Gene3D" id="3.30.390.30">
    <property type="match status" value="1"/>
</dbReference>
<dbReference type="EMBL" id="CP002581">
    <property type="protein sequence ID" value="AJK49323.1"/>
    <property type="molecule type" value="Genomic_DNA"/>
</dbReference>
<dbReference type="PRINTS" id="PR00411">
    <property type="entry name" value="PNDRDTASEI"/>
</dbReference>
<dbReference type="InterPro" id="IPR050446">
    <property type="entry name" value="FAD-oxidoreductase/Apoptosis"/>
</dbReference>
<evidence type="ECO:0000256" key="2">
    <source>
        <dbReference type="ARBA" id="ARBA00022630"/>
    </source>
</evidence>
<accession>A0A0B6S109</accession>
<feature type="domain" description="Reductase C-terminal" evidence="6">
    <location>
        <begin position="322"/>
        <end position="410"/>
    </location>
</feature>
<dbReference type="KEGG" id="bgp:BGL_2c12490"/>
<dbReference type="HOGENOM" id="CLU_003291_4_0_4"/>
<protein>
    <submittedName>
        <fullName evidence="7">Ferredoxin--NAD(+) reductase</fullName>
        <ecNumber evidence="7">1.18.1.3</ecNumber>
    </submittedName>
</protein>
<dbReference type="InterPro" id="IPR028202">
    <property type="entry name" value="Reductase_C"/>
</dbReference>
<keyword evidence="4 7" id="KW-0560">Oxidoreductase</keyword>
<dbReference type="Proteomes" id="UP000031838">
    <property type="component" value="Chromosome 2"/>
</dbReference>
<dbReference type="PRINTS" id="PR00368">
    <property type="entry name" value="FADPNR"/>
</dbReference>
<evidence type="ECO:0000256" key="1">
    <source>
        <dbReference type="ARBA" id="ARBA00001974"/>
    </source>
</evidence>
<dbReference type="GO" id="GO:0016651">
    <property type="term" value="F:oxidoreductase activity, acting on NAD(P)H"/>
    <property type="evidence" value="ECO:0007669"/>
    <property type="project" value="TreeGrafter"/>
</dbReference>
<reference evidence="7 8" key="2">
    <citation type="journal article" date="2016" name="Appl. Microbiol. Biotechnol.">
        <title>Mutations improving production and secretion of extracellular lipase by Burkholderia glumae PG1.</title>
        <authorList>
            <person name="Knapp A."/>
            <person name="Voget S."/>
            <person name="Gao R."/>
            <person name="Zaburannyi N."/>
            <person name="Krysciak D."/>
            <person name="Breuer M."/>
            <person name="Hauer B."/>
            <person name="Streit W.R."/>
            <person name="Muller R."/>
            <person name="Daniel R."/>
            <person name="Jaeger K.E."/>
        </authorList>
    </citation>
    <scope>NUCLEOTIDE SEQUENCE [LARGE SCALE GENOMIC DNA]</scope>
    <source>
        <strain evidence="7 8">PG1</strain>
    </source>
</reference>
<sequence length="415" mass="44168">MNATHPMVIVGAGQCGVRAAQALRENGWKGAIALLGDEGLLPYERPPLSKSVLLGKRTTSQCTIYDETFFREQRIDLHTDAPVVAIDRAGNRVVLASGDTLGYHRLLIATGARPRLLDLPGAKLAGVHVLRGVRDAHAISVELRPGRRIAVIGAGFIGLEIAATAVALGCEVVLLEAAPRALMRAVPEVVAECLVALHRQRGVDIRFGAHVECLIGTARVSGVGLVDGTTLACDAVIVGIGVTPCTELARESKLDVENGIAVDATLCTNDPRIFSAGDVCSFPHPLFGRRIRLECWKNAEDQARVVARNMLGHGEPCSSVPWFWSDQYDVTIQITGMPALGATTAVRETGSASHVFFALDGEGVLVGASGIGQAGEIARDVRFAQELIARRARVEPRLLADRATKLRSLLEAEAP</sequence>